<dbReference type="EMBL" id="ONZQ02000009">
    <property type="protein sequence ID" value="SPO03729.1"/>
    <property type="molecule type" value="Genomic_DNA"/>
</dbReference>
<dbReference type="SUPFAM" id="SSF53474">
    <property type="entry name" value="alpha/beta-Hydrolases"/>
    <property type="match status" value="1"/>
</dbReference>
<dbReference type="PANTHER" id="PTHR37017">
    <property type="entry name" value="AB HYDROLASE-1 DOMAIN-CONTAINING PROTEIN-RELATED"/>
    <property type="match status" value="1"/>
</dbReference>
<sequence length="261" mass="27877">MKPTFVFVSGAWHRSDYWGPLTRGLADAGYPSVAVTPRCVNSEPAATSFQPDVDAVKETLVNLLEKGTNVIVLAHSYGGVVGTEAVGDVVANNPGFAAQIKRLVYVAAFVPIAGLGCYQLGIGAPGPENPVYYAPDDAGNLVLTDGSDEIFYHDVAEPHRSEYTAILGKEPFAAFGTPPSYLGWEKIPSSYVYTKLDRALLYHIQEFMVKRVQDVAAESGKASVKPFSGPFGLFSLESGHSPMLSKTAEMAGILSQIAEEA</sequence>
<accession>A0AAE8N1L8</accession>
<dbReference type="AlphaFoldDB" id="A0AAE8N1L8"/>
<evidence type="ECO:0000259" key="1">
    <source>
        <dbReference type="Pfam" id="PF12697"/>
    </source>
</evidence>
<dbReference type="Pfam" id="PF12697">
    <property type="entry name" value="Abhydrolase_6"/>
    <property type="match status" value="1"/>
</dbReference>
<dbReference type="InterPro" id="IPR029058">
    <property type="entry name" value="AB_hydrolase_fold"/>
</dbReference>
<evidence type="ECO:0000313" key="3">
    <source>
        <dbReference type="Proteomes" id="UP001187682"/>
    </source>
</evidence>
<feature type="domain" description="AB hydrolase-1" evidence="1">
    <location>
        <begin position="5"/>
        <end position="251"/>
    </location>
</feature>
<name>A0AAE8N1L8_9PEZI</name>
<dbReference type="Proteomes" id="UP001187682">
    <property type="component" value="Unassembled WGS sequence"/>
</dbReference>
<proteinExistence type="predicted"/>
<organism evidence="2 3">
    <name type="scientific">Cephalotrichum gorgonifer</name>
    <dbReference type="NCBI Taxonomy" id="2041049"/>
    <lineage>
        <taxon>Eukaryota</taxon>
        <taxon>Fungi</taxon>
        <taxon>Dikarya</taxon>
        <taxon>Ascomycota</taxon>
        <taxon>Pezizomycotina</taxon>
        <taxon>Sordariomycetes</taxon>
        <taxon>Hypocreomycetidae</taxon>
        <taxon>Microascales</taxon>
        <taxon>Microascaceae</taxon>
        <taxon>Cephalotrichum</taxon>
    </lineage>
</organism>
<dbReference type="PANTHER" id="PTHR37017:SF11">
    <property type="entry name" value="ESTERASE_LIPASE_THIOESTERASE DOMAIN-CONTAINING PROTEIN"/>
    <property type="match status" value="1"/>
</dbReference>
<dbReference type="Gene3D" id="3.40.50.1820">
    <property type="entry name" value="alpha/beta hydrolase"/>
    <property type="match status" value="1"/>
</dbReference>
<keyword evidence="3" id="KW-1185">Reference proteome</keyword>
<dbReference type="InterPro" id="IPR000073">
    <property type="entry name" value="AB_hydrolase_1"/>
</dbReference>
<evidence type="ECO:0000313" key="2">
    <source>
        <dbReference type="EMBL" id="SPO03729.1"/>
    </source>
</evidence>
<protein>
    <recommendedName>
        <fullName evidence="1">AB hydrolase-1 domain-containing protein</fullName>
    </recommendedName>
</protein>
<dbReference type="InterPro" id="IPR052897">
    <property type="entry name" value="Sec-Metab_Biosynth_Hydrolase"/>
</dbReference>
<gene>
    <name evidence="2" type="ORF">DNG_06412</name>
</gene>
<comment type="caution">
    <text evidence="2">The sequence shown here is derived from an EMBL/GenBank/DDBJ whole genome shotgun (WGS) entry which is preliminary data.</text>
</comment>
<reference evidence="2" key="1">
    <citation type="submission" date="2018-03" db="EMBL/GenBank/DDBJ databases">
        <authorList>
            <person name="Guldener U."/>
        </authorList>
    </citation>
    <scope>NUCLEOTIDE SEQUENCE</scope>
</reference>